<accession>A0ABQ6LXX1</accession>
<feature type="transmembrane region" description="Helical" evidence="1">
    <location>
        <begin position="55"/>
        <end position="81"/>
    </location>
</feature>
<feature type="transmembrane region" description="Helical" evidence="1">
    <location>
        <begin position="93"/>
        <end position="115"/>
    </location>
</feature>
<keyword evidence="3" id="KW-1185">Reference proteome</keyword>
<sequence length="180" mass="19958">MKCIYYVAPTPEDSKRVADDLCITGMDDLLLNVIGKKESGLSQQKIGSSSYIETLELACTALLGASLGLWVALSIVGLLMLFEPFGSQPPFEIYIAIIAVTTLFGIWEGGLFGVARENFKLTEFHDELEAGKHLILIYTPGIREREVKKAMQERHPSVRLAAEDAHFINPLCRLKRVTCT</sequence>
<evidence type="ECO:0000313" key="3">
    <source>
        <dbReference type="Proteomes" id="UP001224392"/>
    </source>
</evidence>
<protein>
    <submittedName>
        <fullName evidence="2">Uncharacterized protein</fullName>
    </submittedName>
</protein>
<keyword evidence="1" id="KW-0472">Membrane</keyword>
<proteinExistence type="predicted"/>
<reference evidence="2 3" key="1">
    <citation type="submission" date="2023-04" db="EMBL/GenBank/DDBJ databases">
        <title>Marinobulbifer ophiurae gen. nov., sp. Nov., isolate from tissue of brittle star Ophioplocus japonicus.</title>
        <authorList>
            <person name="Kawano K."/>
            <person name="Sawayama S."/>
            <person name="Nakagawa S."/>
        </authorList>
    </citation>
    <scope>NUCLEOTIDE SEQUENCE [LARGE SCALE GENOMIC DNA]</scope>
    <source>
        <strain evidence="2 3">NKW57</strain>
    </source>
</reference>
<keyword evidence="1" id="KW-1133">Transmembrane helix</keyword>
<dbReference type="Proteomes" id="UP001224392">
    <property type="component" value="Unassembled WGS sequence"/>
</dbReference>
<comment type="caution">
    <text evidence="2">The sequence shown here is derived from an EMBL/GenBank/DDBJ whole genome shotgun (WGS) entry which is preliminary data.</text>
</comment>
<organism evidence="2 3">
    <name type="scientific">Biformimicrobium ophioploci</name>
    <dbReference type="NCBI Taxonomy" id="3036711"/>
    <lineage>
        <taxon>Bacteria</taxon>
        <taxon>Pseudomonadati</taxon>
        <taxon>Pseudomonadota</taxon>
        <taxon>Gammaproteobacteria</taxon>
        <taxon>Cellvibrionales</taxon>
        <taxon>Microbulbiferaceae</taxon>
        <taxon>Biformimicrobium</taxon>
    </lineage>
</organism>
<keyword evidence="1" id="KW-0812">Transmembrane</keyword>
<gene>
    <name evidence="2" type="ORF">MNKW57_12590</name>
</gene>
<evidence type="ECO:0000256" key="1">
    <source>
        <dbReference type="SAM" id="Phobius"/>
    </source>
</evidence>
<evidence type="ECO:0000313" key="2">
    <source>
        <dbReference type="EMBL" id="GMG86938.1"/>
    </source>
</evidence>
<name>A0ABQ6LXX1_9GAMM</name>
<dbReference type="EMBL" id="BSYJ01000002">
    <property type="protein sequence ID" value="GMG86938.1"/>
    <property type="molecule type" value="Genomic_DNA"/>
</dbReference>